<keyword evidence="6" id="KW-0256">Endoplasmic reticulum</keyword>
<evidence type="ECO:0000256" key="16">
    <source>
        <dbReference type="PIRSR" id="PIRSR602129-50"/>
    </source>
</evidence>
<dbReference type="Gene3D" id="6.10.140.2150">
    <property type="match status" value="1"/>
</dbReference>
<dbReference type="OrthoDB" id="10254570at2759"/>
<dbReference type="FunFam" id="3.40.640.10:FF:000020">
    <property type="entry name" value="sphingosine-1-phosphate lyase 1"/>
    <property type="match status" value="1"/>
</dbReference>
<evidence type="ECO:0000256" key="8">
    <source>
        <dbReference type="ARBA" id="ARBA00022919"/>
    </source>
</evidence>
<dbReference type="GO" id="GO:0019752">
    <property type="term" value="P:carboxylic acid metabolic process"/>
    <property type="evidence" value="ECO:0007669"/>
    <property type="project" value="InterPro"/>
</dbReference>
<evidence type="ECO:0000256" key="18">
    <source>
        <dbReference type="SAM" id="Phobius"/>
    </source>
</evidence>
<keyword evidence="7 16" id="KW-0663">Pyridoxal phosphate</keyword>
<keyword evidence="8" id="KW-0746">Sphingolipid metabolism</keyword>
<sequence length="567" mass="61813">MPGSSRVPISLRTFTSKNRARAAPYLVLNLDLVKNILFIWFLLKYLRRGIRQIRGRGILGTCSDGYRAFQRWSYGLILSLPWYKAKIKLELEQTMKKLEDKFVPKGPGVTRYLALPISGWTDEQVKAELQKLSEMHHAEWEKGRVSGAVYHGGNDLLDLQAEAYRMFSVSNPLHPDAFPGVRKMEAEIVAMVLDMYHAPSSAGGTTTSGGTESILMACLAARNKAYHERGVTEPEMVVPTTIHAAFDKAGFYFGIKVHHIAIDPVTLKVDTKALDRMINYNTILIAGSAPNFPHGIIDDIAALSRIALKRRVPLHVDACLGSFLIPFLEKAGFPTEPFDFRLKGVTSISCDTHKYGFAPKGNSVIMYRTKKFRQNQYFVTATWPGGVYASPSIAGSRAGSLIAGTWASLMRQGESGYISSCASIVAIRQAIESAIRDTLAPDLYVLGEPKVSVVAFASRSLNVYEVADAMSEMGWHLNALQDPPAVHIACTRLTGEAVQAFVTDLTEAVKMVKLKGGEGEKGGSTGKGKGSAKKGDTAALYGVAGSLPNKSVVEDIAVGFIDTLYKA</sequence>
<proteinExistence type="inferred from homology"/>
<keyword evidence="9 18" id="KW-1133">Transmembrane helix</keyword>
<evidence type="ECO:0000256" key="13">
    <source>
        <dbReference type="ARBA" id="ARBA00038302"/>
    </source>
</evidence>
<comment type="pathway">
    <text evidence="3">Lipid metabolism; sphingolipid metabolism.</text>
</comment>
<dbReference type="InterPro" id="IPR015424">
    <property type="entry name" value="PyrdxlP-dep_Trfase"/>
</dbReference>
<dbReference type="Pfam" id="PF00282">
    <property type="entry name" value="Pyridoxal_deC"/>
    <property type="match status" value="1"/>
</dbReference>
<name>A0A3N4LYR7_9PEZI</name>
<evidence type="ECO:0000256" key="17">
    <source>
        <dbReference type="RuleBase" id="RU000382"/>
    </source>
</evidence>
<keyword evidence="20" id="KW-1185">Reference proteome</keyword>
<dbReference type="GO" id="GO:0005789">
    <property type="term" value="C:endoplasmic reticulum membrane"/>
    <property type="evidence" value="ECO:0007669"/>
    <property type="project" value="UniProtKB-SubCell"/>
</dbReference>
<dbReference type="Gene3D" id="3.90.1150.10">
    <property type="entry name" value="Aspartate Aminotransferase, domain 1"/>
    <property type="match status" value="1"/>
</dbReference>
<evidence type="ECO:0000256" key="11">
    <source>
        <dbReference type="ARBA" id="ARBA00023136"/>
    </source>
</evidence>
<dbReference type="InParanoid" id="A0A3N4LYR7"/>
<evidence type="ECO:0000256" key="4">
    <source>
        <dbReference type="ARBA" id="ARBA00004991"/>
    </source>
</evidence>
<keyword evidence="12 17" id="KW-0456">Lyase</keyword>
<keyword evidence="10" id="KW-0443">Lipid metabolism</keyword>
<comment type="subcellular location">
    <subcellularLocation>
        <location evidence="2">Endoplasmic reticulum membrane</location>
        <topology evidence="2">Single-pass membrane protein</topology>
    </subcellularLocation>
</comment>
<dbReference type="AlphaFoldDB" id="A0A3N4LYR7"/>
<dbReference type="Proteomes" id="UP000267821">
    <property type="component" value="Unassembled WGS sequence"/>
</dbReference>
<evidence type="ECO:0000256" key="9">
    <source>
        <dbReference type="ARBA" id="ARBA00022989"/>
    </source>
</evidence>
<evidence type="ECO:0000256" key="10">
    <source>
        <dbReference type="ARBA" id="ARBA00023098"/>
    </source>
</evidence>
<evidence type="ECO:0000313" key="20">
    <source>
        <dbReference type="Proteomes" id="UP000267821"/>
    </source>
</evidence>
<dbReference type="GO" id="GO:0016740">
    <property type="term" value="F:transferase activity"/>
    <property type="evidence" value="ECO:0007669"/>
    <property type="project" value="UniProtKB-KW"/>
</dbReference>
<dbReference type="InterPro" id="IPR050477">
    <property type="entry name" value="GrpII_AminoAcid_Decarb"/>
</dbReference>
<dbReference type="SUPFAM" id="SSF53383">
    <property type="entry name" value="PLP-dependent transferases"/>
    <property type="match status" value="1"/>
</dbReference>
<comment type="similarity">
    <text evidence="13">Belongs to the group II decarboxylase family. Sphingosine-1-phosphate lyase subfamily.</text>
</comment>
<dbReference type="InterPro" id="IPR015421">
    <property type="entry name" value="PyrdxlP-dep_Trfase_major"/>
</dbReference>
<protein>
    <recommendedName>
        <fullName evidence="14">sphinganine-1-phosphate aldolase</fullName>
        <ecNumber evidence="14">4.1.2.27</ecNumber>
    </recommendedName>
    <alternativeName>
        <fullName evidence="15">Sphingosine-1-phosphate aldolase</fullName>
    </alternativeName>
</protein>
<gene>
    <name evidence="19" type="ORF">L211DRAFT_834044</name>
</gene>
<evidence type="ECO:0000256" key="7">
    <source>
        <dbReference type="ARBA" id="ARBA00022898"/>
    </source>
</evidence>
<dbReference type="GO" id="GO:0030170">
    <property type="term" value="F:pyridoxal phosphate binding"/>
    <property type="evidence" value="ECO:0007669"/>
    <property type="project" value="InterPro"/>
</dbReference>
<evidence type="ECO:0000256" key="3">
    <source>
        <dbReference type="ARBA" id="ARBA00004760"/>
    </source>
</evidence>
<dbReference type="PANTHER" id="PTHR42735">
    <property type="match status" value="1"/>
</dbReference>
<feature type="modified residue" description="N6-(pyridoxal phosphate)lysine" evidence="16">
    <location>
        <position position="354"/>
    </location>
</feature>
<evidence type="ECO:0000256" key="15">
    <source>
        <dbReference type="ARBA" id="ARBA00042568"/>
    </source>
</evidence>
<dbReference type="GO" id="GO:0030149">
    <property type="term" value="P:sphingolipid catabolic process"/>
    <property type="evidence" value="ECO:0007669"/>
    <property type="project" value="TreeGrafter"/>
</dbReference>
<keyword evidence="19" id="KW-0808">Transferase</keyword>
<dbReference type="EC" id="4.1.2.27" evidence="14"/>
<comment type="cofactor">
    <cofactor evidence="1 16 17">
        <name>pyridoxal 5'-phosphate</name>
        <dbReference type="ChEBI" id="CHEBI:597326"/>
    </cofactor>
</comment>
<dbReference type="EMBL" id="ML121530">
    <property type="protein sequence ID" value="RPB28043.1"/>
    <property type="molecule type" value="Genomic_DNA"/>
</dbReference>
<dbReference type="STRING" id="1051890.A0A3N4LYR7"/>
<dbReference type="FunFam" id="6.10.140.2150:FF:000001">
    <property type="entry name" value="Sphingosine-1-phosphate lyase 1"/>
    <property type="match status" value="1"/>
</dbReference>
<evidence type="ECO:0000256" key="2">
    <source>
        <dbReference type="ARBA" id="ARBA00004389"/>
    </source>
</evidence>
<evidence type="ECO:0000313" key="19">
    <source>
        <dbReference type="EMBL" id="RPB28043.1"/>
    </source>
</evidence>
<evidence type="ECO:0000256" key="5">
    <source>
        <dbReference type="ARBA" id="ARBA00022692"/>
    </source>
</evidence>
<organism evidence="19 20">
    <name type="scientific">Terfezia boudieri ATCC MYA-4762</name>
    <dbReference type="NCBI Taxonomy" id="1051890"/>
    <lineage>
        <taxon>Eukaryota</taxon>
        <taxon>Fungi</taxon>
        <taxon>Dikarya</taxon>
        <taxon>Ascomycota</taxon>
        <taxon>Pezizomycotina</taxon>
        <taxon>Pezizomycetes</taxon>
        <taxon>Pezizales</taxon>
        <taxon>Pezizaceae</taxon>
        <taxon>Terfezia</taxon>
    </lineage>
</organism>
<dbReference type="InterPro" id="IPR002129">
    <property type="entry name" value="PyrdxlP-dep_de-COase"/>
</dbReference>
<accession>A0A3N4LYR7</accession>
<dbReference type="PANTHER" id="PTHR42735:SF6">
    <property type="entry name" value="SPHINGOSINE-1-PHOSPHATE LYASE 1"/>
    <property type="match status" value="1"/>
</dbReference>
<evidence type="ECO:0000256" key="12">
    <source>
        <dbReference type="ARBA" id="ARBA00023239"/>
    </source>
</evidence>
<dbReference type="FunCoup" id="A0A3N4LYR7">
    <property type="interactions" value="729"/>
</dbReference>
<evidence type="ECO:0000256" key="6">
    <source>
        <dbReference type="ARBA" id="ARBA00022824"/>
    </source>
</evidence>
<comment type="pathway">
    <text evidence="4">Sphingolipid metabolism.</text>
</comment>
<reference evidence="19 20" key="1">
    <citation type="journal article" date="2018" name="Nat. Ecol. Evol.">
        <title>Pezizomycetes genomes reveal the molecular basis of ectomycorrhizal truffle lifestyle.</title>
        <authorList>
            <person name="Murat C."/>
            <person name="Payen T."/>
            <person name="Noel B."/>
            <person name="Kuo A."/>
            <person name="Morin E."/>
            <person name="Chen J."/>
            <person name="Kohler A."/>
            <person name="Krizsan K."/>
            <person name="Balestrini R."/>
            <person name="Da Silva C."/>
            <person name="Montanini B."/>
            <person name="Hainaut M."/>
            <person name="Levati E."/>
            <person name="Barry K.W."/>
            <person name="Belfiori B."/>
            <person name="Cichocki N."/>
            <person name="Clum A."/>
            <person name="Dockter R.B."/>
            <person name="Fauchery L."/>
            <person name="Guy J."/>
            <person name="Iotti M."/>
            <person name="Le Tacon F."/>
            <person name="Lindquist E.A."/>
            <person name="Lipzen A."/>
            <person name="Malagnac F."/>
            <person name="Mello A."/>
            <person name="Molinier V."/>
            <person name="Miyauchi S."/>
            <person name="Poulain J."/>
            <person name="Riccioni C."/>
            <person name="Rubini A."/>
            <person name="Sitrit Y."/>
            <person name="Splivallo R."/>
            <person name="Traeger S."/>
            <person name="Wang M."/>
            <person name="Zifcakova L."/>
            <person name="Wipf D."/>
            <person name="Zambonelli A."/>
            <person name="Paolocci F."/>
            <person name="Nowrousian M."/>
            <person name="Ottonello S."/>
            <person name="Baldrian P."/>
            <person name="Spatafora J.W."/>
            <person name="Henrissat B."/>
            <person name="Nagy L.G."/>
            <person name="Aury J.M."/>
            <person name="Wincker P."/>
            <person name="Grigoriev I.V."/>
            <person name="Bonfante P."/>
            <person name="Martin F.M."/>
        </authorList>
    </citation>
    <scope>NUCLEOTIDE SEQUENCE [LARGE SCALE GENOMIC DNA]</scope>
    <source>
        <strain evidence="19 20">ATCC MYA-4762</strain>
    </source>
</reference>
<dbReference type="InterPro" id="IPR015422">
    <property type="entry name" value="PyrdxlP-dep_Trfase_small"/>
</dbReference>
<evidence type="ECO:0000256" key="1">
    <source>
        <dbReference type="ARBA" id="ARBA00001933"/>
    </source>
</evidence>
<keyword evidence="5 18" id="KW-0812">Transmembrane</keyword>
<feature type="transmembrane region" description="Helical" evidence="18">
    <location>
        <begin position="22"/>
        <end position="43"/>
    </location>
</feature>
<evidence type="ECO:0000256" key="14">
    <source>
        <dbReference type="ARBA" id="ARBA00038965"/>
    </source>
</evidence>
<dbReference type="Gene3D" id="3.40.640.10">
    <property type="entry name" value="Type I PLP-dependent aspartate aminotransferase-like (Major domain)"/>
    <property type="match status" value="1"/>
</dbReference>
<keyword evidence="11 18" id="KW-0472">Membrane</keyword>
<dbReference type="GO" id="GO:0008117">
    <property type="term" value="F:sphinganine-1-phosphate aldolase activity"/>
    <property type="evidence" value="ECO:0007669"/>
    <property type="project" value="UniProtKB-EC"/>
</dbReference>